<name>A0A3B0SK82_9ZZZZ</name>
<dbReference type="InterPro" id="IPR004474">
    <property type="entry name" value="LytR_CpsA_psr"/>
</dbReference>
<dbReference type="InterPro" id="IPR050922">
    <property type="entry name" value="LytR/CpsA/Psr_CW_biosynth"/>
</dbReference>
<evidence type="ECO:0000259" key="1">
    <source>
        <dbReference type="Pfam" id="PF03816"/>
    </source>
</evidence>
<feature type="domain" description="Cell envelope-related transcriptional attenuator" evidence="1">
    <location>
        <begin position="183"/>
        <end position="325"/>
    </location>
</feature>
<dbReference type="Pfam" id="PF03816">
    <property type="entry name" value="LytR_cpsA_psr"/>
    <property type="match status" value="1"/>
</dbReference>
<dbReference type="AlphaFoldDB" id="A0A3B0SK82"/>
<dbReference type="EMBL" id="UOEK01000293">
    <property type="protein sequence ID" value="VAW04613.1"/>
    <property type="molecule type" value="Genomic_DNA"/>
</dbReference>
<organism evidence="2">
    <name type="scientific">hydrothermal vent metagenome</name>
    <dbReference type="NCBI Taxonomy" id="652676"/>
    <lineage>
        <taxon>unclassified sequences</taxon>
        <taxon>metagenomes</taxon>
        <taxon>ecological metagenomes</taxon>
    </lineage>
</organism>
<dbReference type="Gene3D" id="3.40.630.190">
    <property type="entry name" value="LCP protein"/>
    <property type="match status" value="1"/>
</dbReference>
<dbReference type="PANTHER" id="PTHR33392:SF6">
    <property type="entry name" value="POLYISOPRENYL-TEICHOIC ACID--PEPTIDOGLYCAN TEICHOIC ACID TRANSFERASE TAGU"/>
    <property type="match status" value="1"/>
</dbReference>
<dbReference type="NCBIfam" id="TIGR00350">
    <property type="entry name" value="lytR_cpsA_psr"/>
    <property type="match status" value="1"/>
</dbReference>
<reference evidence="2" key="1">
    <citation type="submission" date="2018-06" db="EMBL/GenBank/DDBJ databases">
        <authorList>
            <person name="Zhirakovskaya E."/>
        </authorList>
    </citation>
    <scope>NUCLEOTIDE SEQUENCE</scope>
</reference>
<protein>
    <recommendedName>
        <fullName evidence="1">Cell envelope-related transcriptional attenuator domain-containing protein</fullName>
    </recommendedName>
</protein>
<dbReference type="PANTHER" id="PTHR33392">
    <property type="entry name" value="POLYISOPRENYL-TEICHOIC ACID--PEPTIDOGLYCAN TEICHOIC ACID TRANSFERASE TAGU"/>
    <property type="match status" value="1"/>
</dbReference>
<evidence type="ECO:0000313" key="2">
    <source>
        <dbReference type="EMBL" id="VAW04613.1"/>
    </source>
</evidence>
<accession>A0A3B0SK82</accession>
<sequence length="407" mass="42804">MRRFTFLSSLTLAVLVLGACSGTEESVATTAVPTSLVTTTTAAQATTSTKLTTTTAPLLSVMVTGDVDPELDAALGDLYSYWLDPRNPTPDAPAGLIAFLATLPAPAANITYTSTVRTLGDGGDTIAVIHVDETVWFGLKVDGSWRIVGGQPAGQVPWLGDSPRLVLVLGSDARVGQNQLRFRADSIHVIGLVPEQQTGAILGIPRDTYVTTSEGDFKFTNLMAGRGPEIMLETATDLTGLPLEGYIVTGFKGYTALLTQLGGLSINLPTSMRSGNNWSNFPAGQQQLNPTRALQLARIRKGLPGGDFARSLNQGRIMQAAMDMIQPMGIDSLPLMVDLLLQNAWTDLTTEDLLTLAAAAYLTPSQALVNQVVPGTVGRAGSASVVFLDPEAADIFADLADGTLGNS</sequence>
<gene>
    <name evidence="2" type="ORF">MNBD_ACTINO02-1221</name>
</gene>
<proteinExistence type="predicted"/>
<dbReference type="PROSITE" id="PS51257">
    <property type="entry name" value="PROKAR_LIPOPROTEIN"/>
    <property type="match status" value="1"/>
</dbReference>